<dbReference type="AlphaFoldDB" id="A0A834ZPH9"/>
<dbReference type="Proteomes" id="UP000655225">
    <property type="component" value="Unassembled WGS sequence"/>
</dbReference>
<accession>A0A834ZPH9</accession>
<protein>
    <submittedName>
        <fullName evidence="2">Uncharacterized protein</fullName>
    </submittedName>
</protein>
<feature type="coiled-coil region" evidence="1">
    <location>
        <begin position="327"/>
        <end position="358"/>
    </location>
</feature>
<keyword evidence="1" id="KW-0175">Coiled coil</keyword>
<dbReference type="EMBL" id="JABCRI010000004">
    <property type="protein sequence ID" value="KAF8407256.1"/>
    <property type="molecule type" value="Genomic_DNA"/>
</dbReference>
<gene>
    <name evidence="2" type="ORF">HHK36_006383</name>
</gene>
<reference evidence="2 3" key="1">
    <citation type="submission" date="2020-04" db="EMBL/GenBank/DDBJ databases">
        <title>Plant Genome Project.</title>
        <authorList>
            <person name="Zhang R.-G."/>
        </authorList>
    </citation>
    <scope>NUCLEOTIDE SEQUENCE [LARGE SCALE GENOMIC DNA]</scope>
    <source>
        <strain evidence="2">YNK0</strain>
        <tissue evidence="2">Leaf</tissue>
    </source>
</reference>
<comment type="caution">
    <text evidence="2">The sequence shown here is derived from an EMBL/GenBank/DDBJ whole genome shotgun (WGS) entry which is preliminary data.</text>
</comment>
<name>A0A834ZPH9_TETSI</name>
<organism evidence="2 3">
    <name type="scientific">Tetracentron sinense</name>
    <name type="common">Spur-leaf</name>
    <dbReference type="NCBI Taxonomy" id="13715"/>
    <lineage>
        <taxon>Eukaryota</taxon>
        <taxon>Viridiplantae</taxon>
        <taxon>Streptophyta</taxon>
        <taxon>Embryophyta</taxon>
        <taxon>Tracheophyta</taxon>
        <taxon>Spermatophyta</taxon>
        <taxon>Magnoliopsida</taxon>
        <taxon>Trochodendrales</taxon>
        <taxon>Trochodendraceae</taxon>
        <taxon>Tetracentron</taxon>
    </lineage>
</organism>
<proteinExistence type="predicted"/>
<sequence>MATVKDHCKVLTKGHLILGFANYQVKTSLGQKFYEDLEVQAVFLHGVNLESLLNQLEDQGSLFLEEEKGKQFRLCSSLPLAPFRSSSPASQTGIVSAPQIQFIYIDAYVGSPVQSPFEPPLAVICSEEIVLGHLLSPASRIFPVPRKCSAELSGSEQAQVDRLLEREEEYFVWKGSELSALTSWLSQAEFASSPETVLSSANVDSSALVASPEPKHVPGKGKEVSRGFGECKVPAIESSFFAYGMVVTLQDSALGGAQVALPMIDDVHLPRDMTSSKGWADHEVVDWGGLALTNARIREEGLEANVIFVQGEVERLTGEMTESKSHTRSLHDLVMKLKKDLEELNDELQCQYQVELEAILESDREETRHLHLEELWSQVLLRPETSPGVFDASSSVVPQVPSPVVGSIFPPPDTSVVSEQPLLQAGEVDLAPLTVETELGECVAEVTVVGGDISLQVEETELEVMESSLV</sequence>
<evidence type="ECO:0000256" key="1">
    <source>
        <dbReference type="SAM" id="Coils"/>
    </source>
</evidence>
<evidence type="ECO:0000313" key="2">
    <source>
        <dbReference type="EMBL" id="KAF8407256.1"/>
    </source>
</evidence>
<keyword evidence="3" id="KW-1185">Reference proteome</keyword>
<evidence type="ECO:0000313" key="3">
    <source>
        <dbReference type="Proteomes" id="UP000655225"/>
    </source>
</evidence>